<keyword evidence="14" id="KW-0812">Transmembrane</keyword>
<keyword evidence="6" id="KW-0349">Heme</keyword>
<dbReference type="AlphaFoldDB" id="A0A9N9X322"/>
<evidence type="ECO:0000256" key="14">
    <source>
        <dbReference type="SAM" id="Phobius"/>
    </source>
</evidence>
<name>A0A9N9X322_PHACE</name>
<evidence type="ECO:0000256" key="4">
    <source>
        <dbReference type="ARBA" id="ARBA00004406"/>
    </source>
</evidence>
<keyword evidence="16" id="KW-1185">Reference proteome</keyword>
<dbReference type="Proteomes" id="UP001153737">
    <property type="component" value="Chromosome 11"/>
</dbReference>
<evidence type="ECO:0008006" key="17">
    <source>
        <dbReference type="Google" id="ProtNLM"/>
    </source>
</evidence>
<evidence type="ECO:0000256" key="10">
    <source>
        <dbReference type="ARBA" id="ARBA00023002"/>
    </source>
</evidence>
<evidence type="ECO:0000313" key="16">
    <source>
        <dbReference type="Proteomes" id="UP001153737"/>
    </source>
</evidence>
<dbReference type="EMBL" id="OU896717">
    <property type="protein sequence ID" value="CAG9814838.1"/>
    <property type="molecule type" value="Genomic_DNA"/>
</dbReference>
<accession>A0A9N9X322</accession>
<gene>
    <name evidence="15" type="ORF">PHAECO_LOCUS2522</name>
</gene>
<evidence type="ECO:0000256" key="3">
    <source>
        <dbReference type="ARBA" id="ARBA00004174"/>
    </source>
</evidence>
<dbReference type="GO" id="GO:0005506">
    <property type="term" value="F:iron ion binding"/>
    <property type="evidence" value="ECO:0007669"/>
    <property type="project" value="InterPro"/>
</dbReference>
<keyword evidence="7" id="KW-0479">Metal-binding</keyword>
<dbReference type="InterPro" id="IPR050196">
    <property type="entry name" value="Cytochrome_P450_Monoox"/>
</dbReference>
<evidence type="ECO:0000256" key="1">
    <source>
        <dbReference type="ARBA" id="ARBA00001971"/>
    </source>
</evidence>
<dbReference type="SUPFAM" id="SSF48264">
    <property type="entry name" value="Cytochrome P450"/>
    <property type="match status" value="2"/>
</dbReference>
<keyword evidence="14" id="KW-1133">Transmembrane helix</keyword>
<reference evidence="15" key="2">
    <citation type="submission" date="2022-10" db="EMBL/GenBank/DDBJ databases">
        <authorList>
            <consortium name="ENA_rothamsted_submissions"/>
            <consortium name="culmorum"/>
            <person name="King R."/>
        </authorList>
    </citation>
    <scope>NUCLEOTIDE SEQUENCE</scope>
</reference>
<keyword evidence="8" id="KW-0256">Endoplasmic reticulum</keyword>
<sequence length="523" mass="60104">MIIDLQVIRNKMEKQKMMDQSENLTASTTGHTVHQLIFLFIHSIVDSGTRLSFIDLLMKSKSLTEEELNDEVGTILAAGSETSATTLEYLMITLGMNQDIQDKVYEEVMEIMGPNRPVEPQDLMKLKYTEMALKETLRIFPTVPFVIRSVETDLRLDHKHTIPEGASVLILFLAIHRDPKYWPDPFKFDPDRFLPENKTSRHAFSYLPFMGGPRNCIEECAIVQVGIEMHTGHDLRLIELICLRAVNVRYHIDLIWRLSPAGRSWNKPLKLCRDFNSLVIRNKMKNQEIEDESGNFDVDSERKPSFIELMMRSGSFTEQELNDEVGTILAAGSETSASTLEHMMITLGMNQDIQDKVYEEVMEIMGPDKSVEPQDLAKLTFTDLVLKETMRILPTVPFVLRSVETDLRLDDTHTIPGGASVIIFILAIHRDPNYWPDPFKFDPDRFLPGNKTSRHAFSYLPFMGGPRNCIGGRYAMMSVMTMFVHLIRKYRFFTEYKSLEEIRVIPLVTLKLKDGAKLSMKRR</sequence>
<dbReference type="Pfam" id="PF00067">
    <property type="entry name" value="p450"/>
    <property type="match status" value="2"/>
</dbReference>
<comment type="subcellular location">
    <subcellularLocation>
        <location evidence="4">Endoplasmic reticulum membrane</location>
        <topology evidence="4">Peripheral membrane protein</topology>
    </subcellularLocation>
    <subcellularLocation>
        <location evidence="3">Microsome membrane</location>
        <topology evidence="3">Peripheral membrane protein</topology>
    </subcellularLocation>
</comment>
<evidence type="ECO:0000256" key="13">
    <source>
        <dbReference type="ARBA" id="ARBA00023136"/>
    </source>
</evidence>
<evidence type="ECO:0000256" key="2">
    <source>
        <dbReference type="ARBA" id="ARBA00003690"/>
    </source>
</evidence>
<dbReference type="InterPro" id="IPR002401">
    <property type="entry name" value="Cyt_P450_E_grp-I"/>
</dbReference>
<keyword evidence="11" id="KW-0408">Iron</keyword>
<evidence type="ECO:0000256" key="12">
    <source>
        <dbReference type="ARBA" id="ARBA00023033"/>
    </source>
</evidence>
<dbReference type="PRINTS" id="PR00385">
    <property type="entry name" value="P450"/>
</dbReference>
<comment type="similarity">
    <text evidence="5">Belongs to the cytochrome P450 family.</text>
</comment>
<evidence type="ECO:0000256" key="8">
    <source>
        <dbReference type="ARBA" id="ARBA00022824"/>
    </source>
</evidence>
<evidence type="ECO:0000256" key="5">
    <source>
        <dbReference type="ARBA" id="ARBA00010617"/>
    </source>
</evidence>
<keyword evidence="12" id="KW-0503">Monooxygenase</keyword>
<keyword evidence="10" id="KW-0560">Oxidoreductase</keyword>
<dbReference type="OrthoDB" id="1470350at2759"/>
<dbReference type="InterPro" id="IPR001128">
    <property type="entry name" value="Cyt_P450"/>
</dbReference>
<dbReference type="PANTHER" id="PTHR24291">
    <property type="entry name" value="CYTOCHROME P450 FAMILY 4"/>
    <property type="match status" value="1"/>
</dbReference>
<dbReference type="GO" id="GO:0020037">
    <property type="term" value="F:heme binding"/>
    <property type="evidence" value="ECO:0007669"/>
    <property type="project" value="InterPro"/>
</dbReference>
<dbReference type="PRINTS" id="PR00463">
    <property type="entry name" value="EP450I"/>
</dbReference>
<protein>
    <recommendedName>
        <fullName evidence="17">Cytochrome P450</fullName>
    </recommendedName>
</protein>
<feature type="transmembrane region" description="Helical" evidence="14">
    <location>
        <begin position="470"/>
        <end position="487"/>
    </location>
</feature>
<comment type="function">
    <text evidence="2">May be involved in the metabolism of insect hormones and in the breakdown of synthetic insecticides.</text>
</comment>
<evidence type="ECO:0000256" key="9">
    <source>
        <dbReference type="ARBA" id="ARBA00022848"/>
    </source>
</evidence>
<keyword evidence="13 14" id="KW-0472">Membrane</keyword>
<evidence type="ECO:0000313" key="15">
    <source>
        <dbReference type="EMBL" id="CAG9814838.1"/>
    </source>
</evidence>
<reference evidence="15" key="1">
    <citation type="submission" date="2022-01" db="EMBL/GenBank/DDBJ databases">
        <authorList>
            <person name="King R."/>
        </authorList>
    </citation>
    <scope>NUCLEOTIDE SEQUENCE</scope>
</reference>
<dbReference type="GO" id="GO:0005789">
    <property type="term" value="C:endoplasmic reticulum membrane"/>
    <property type="evidence" value="ECO:0007669"/>
    <property type="project" value="UniProtKB-SubCell"/>
</dbReference>
<evidence type="ECO:0000256" key="7">
    <source>
        <dbReference type="ARBA" id="ARBA00022723"/>
    </source>
</evidence>
<dbReference type="GO" id="GO:0016705">
    <property type="term" value="F:oxidoreductase activity, acting on paired donors, with incorporation or reduction of molecular oxygen"/>
    <property type="evidence" value="ECO:0007669"/>
    <property type="project" value="InterPro"/>
</dbReference>
<evidence type="ECO:0000256" key="11">
    <source>
        <dbReference type="ARBA" id="ARBA00023004"/>
    </source>
</evidence>
<keyword evidence="9" id="KW-0492">Microsome</keyword>
<dbReference type="Gene3D" id="1.10.630.10">
    <property type="entry name" value="Cytochrome P450"/>
    <property type="match status" value="2"/>
</dbReference>
<dbReference type="InterPro" id="IPR036396">
    <property type="entry name" value="Cyt_P450_sf"/>
</dbReference>
<evidence type="ECO:0000256" key="6">
    <source>
        <dbReference type="ARBA" id="ARBA00022617"/>
    </source>
</evidence>
<proteinExistence type="inferred from homology"/>
<dbReference type="PANTHER" id="PTHR24291:SF189">
    <property type="entry name" value="CYTOCHROME P450 4C3-RELATED"/>
    <property type="match status" value="1"/>
</dbReference>
<comment type="cofactor">
    <cofactor evidence="1">
        <name>heme</name>
        <dbReference type="ChEBI" id="CHEBI:30413"/>
    </cofactor>
</comment>
<organism evidence="15 16">
    <name type="scientific">Phaedon cochleariae</name>
    <name type="common">Mustard beetle</name>
    <dbReference type="NCBI Taxonomy" id="80249"/>
    <lineage>
        <taxon>Eukaryota</taxon>
        <taxon>Metazoa</taxon>
        <taxon>Ecdysozoa</taxon>
        <taxon>Arthropoda</taxon>
        <taxon>Hexapoda</taxon>
        <taxon>Insecta</taxon>
        <taxon>Pterygota</taxon>
        <taxon>Neoptera</taxon>
        <taxon>Endopterygota</taxon>
        <taxon>Coleoptera</taxon>
        <taxon>Polyphaga</taxon>
        <taxon>Cucujiformia</taxon>
        <taxon>Chrysomeloidea</taxon>
        <taxon>Chrysomelidae</taxon>
        <taxon>Chrysomelinae</taxon>
        <taxon>Chrysomelini</taxon>
        <taxon>Phaedon</taxon>
    </lineage>
</organism>
<dbReference type="GO" id="GO:0004497">
    <property type="term" value="F:monooxygenase activity"/>
    <property type="evidence" value="ECO:0007669"/>
    <property type="project" value="UniProtKB-KW"/>
</dbReference>